<organism evidence="2 3">
    <name type="scientific">Tenacibaculum caenipelagi</name>
    <dbReference type="NCBI Taxonomy" id="1325435"/>
    <lineage>
        <taxon>Bacteria</taxon>
        <taxon>Pseudomonadati</taxon>
        <taxon>Bacteroidota</taxon>
        <taxon>Flavobacteriia</taxon>
        <taxon>Flavobacteriales</taxon>
        <taxon>Flavobacteriaceae</taxon>
        <taxon>Tenacibaculum</taxon>
    </lineage>
</organism>
<feature type="repeat" description="TPR" evidence="1">
    <location>
        <begin position="496"/>
        <end position="529"/>
    </location>
</feature>
<dbReference type="PROSITE" id="PS50005">
    <property type="entry name" value="TPR"/>
    <property type="match status" value="1"/>
</dbReference>
<keyword evidence="3" id="KW-1185">Reference proteome</keyword>
<evidence type="ECO:0000313" key="2">
    <source>
        <dbReference type="EMBL" id="TDQ29877.1"/>
    </source>
</evidence>
<proteinExistence type="predicted"/>
<dbReference type="SUPFAM" id="SSF48452">
    <property type="entry name" value="TPR-like"/>
    <property type="match status" value="2"/>
</dbReference>
<evidence type="ECO:0008006" key="4">
    <source>
        <dbReference type="Google" id="ProtNLM"/>
    </source>
</evidence>
<dbReference type="Gene3D" id="1.25.40.10">
    <property type="entry name" value="Tetratricopeptide repeat domain"/>
    <property type="match status" value="2"/>
</dbReference>
<dbReference type="PANTHER" id="PTHR45588">
    <property type="entry name" value="TPR DOMAIN-CONTAINING PROTEIN"/>
    <property type="match status" value="1"/>
</dbReference>
<reference evidence="2 3" key="1">
    <citation type="submission" date="2019-03" db="EMBL/GenBank/DDBJ databases">
        <title>Genomic Encyclopedia of Type Strains, Phase III (KMG-III): the genomes of soil and plant-associated and newly described type strains.</title>
        <authorList>
            <person name="Whitman W."/>
        </authorList>
    </citation>
    <scope>NUCLEOTIDE SEQUENCE [LARGE SCALE GENOMIC DNA]</scope>
    <source>
        <strain evidence="2 3">CECT 8283</strain>
    </source>
</reference>
<dbReference type="EMBL" id="SNYH01000001">
    <property type="protein sequence ID" value="TDQ29877.1"/>
    <property type="molecule type" value="Genomic_DNA"/>
</dbReference>
<evidence type="ECO:0000313" key="3">
    <source>
        <dbReference type="Proteomes" id="UP000295390"/>
    </source>
</evidence>
<dbReference type="OrthoDB" id="9778494at2"/>
<dbReference type="SMART" id="SM00028">
    <property type="entry name" value="TPR"/>
    <property type="match status" value="3"/>
</dbReference>
<dbReference type="InterPro" id="IPR019734">
    <property type="entry name" value="TPR_rpt"/>
</dbReference>
<sequence>MKYSIVITVLLIFLFGCQNSNKKKEKDLITSTRVCVPITSDKDWYNNNNNKAPLFENLGDLYYSISTNDSLVQRYFNQGLILAYGFNHAEAARSFYYATKLDPNCAMAFWGYAYVLGPNYNAGMESDNYERAYKAIQEAIKLSKDNATEKERDLIEALSKRYIDSIVDNRRSLDEAYANAMKVLYDKYPNDSEIGVLYAESLMNLHPWDLQDKKGKDKEWTPEIINTIESVIKKHPKHPGAHHFYIHAVEASNAPERALISAELFDKGLVPNAGHLVHMPSHVYIRTGDYHKGTLANLQSIKVDSAYVTACNAQGAYPLAYYPHNQHFMSATATLEGSSKWAFYAAEALQRNTNKQLMKEPGWGTIQHYYTIPYYIYVKFGKWDDILTIENEVPELDYPTAVLHYAKGMANVGKGNIKAAKSELQALDEIASKEELREITIWEINSVYELVQIASKVLKATILSQEKNYEQSIILLKEAVAIEDALNYNEPPDWFFSVRHHLGAVQLDAGKYQDAVNTYTQDLKNLPKNGWALKGLSIAYSKLGDVTNQEETENRFNEVWETSDIELKSSVVK</sequence>
<comment type="caution">
    <text evidence="2">The sequence shown here is derived from an EMBL/GenBank/DDBJ whole genome shotgun (WGS) entry which is preliminary data.</text>
</comment>
<keyword evidence="1" id="KW-0802">TPR repeat</keyword>
<dbReference type="PANTHER" id="PTHR45588:SF1">
    <property type="entry name" value="WW DOMAIN-CONTAINING PROTEIN"/>
    <property type="match status" value="1"/>
</dbReference>
<dbReference type="PROSITE" id="PS51257">
    <property type="entry name" value="PROKAR_LIPOPROTEIN"/>
    <property type="match status" value="1"/>
</dbReference>
<evidence type="ECO:0000256" key="1">
    <source>
        <dbReference type="PROSITE-ProRule" id="PRU00339"/>
    </source>
</evidence>
<dbReference type="RefSeq" id="WP_133534421.1">
    <property type="nucleotide sequence ID" value="NZ_SNYH01000001.1"/>
</dbReference>
<name>A0A4R6TK75_9FLAO</name>
<dbReference type="InterPro" id="IPR011990">
    <property type="entry name" value="TPR-like_helical_dom_sf"/>
</dbReference>
<dbReference type="Proteomes" id="UP000295390">
    <property type="component" value="Unassembled WGS sequence"/>
</dbReference>
<protein>
    <recommendedName>
        <fullName evidence="4">Tetratricopeptide repeat protein</fullName>
    </recommendedName>
</protein>
<dbReference type="AlphaFoldDB" id="A0A4R6TK75"/>
<gene>
    <name evidence="2" type="ORF">DFQ07_0201</name>
</gene>
<accession>A0A4R6TK75</accession>